<proteinExistence type="predicted"/>
<evidence type="ECO:0000313" key="2">
    <source>
        <dbReference type="EMBL" id="GAA0220121.1"/>
    </source>
</evidence>
<reference evidence="2 3" key="1">
    <citation type="journal article" date="2019" name="Int. J. Syst. Evol. Microbiol.">
        <title>The Global Catalogue of Microorganisms (GCM) 10K type strain sequencing project: providing services to taxonomists for standard genome sequencing and annotation.</title>
        <authorList>
            <consortium name="The Broad Institute Genomics Platform"/>
            <consortium name="The Broad Institute Genome Sequencing Center for Infectious Disease"/>
            <person name="Wu L."/>
            <person name="Ma J."/>
        </authorList>
    </citation>
    <scope>NUCLEOTIDE SEQUENCE [LARGE SCALE GENOMIC DNA]</scope>
    <source>
        <strain evidence="2 3">JCM 16240</strain>
    </source>
</reference>
<dbReference type="RefSeq" id="WP_343820031.1">
    <property type="nucleotide sequence ID" value="NZ_BAAAFN010000006.1"/>
</dbReference>
<evidence type="ECO:0000256" key="1">
    <source>
        <dbReference type="SAM" id="Phobius"/>
    </source>
</evidence>
<accession>A0ABN0TF46</accession>
<name>A0ABN0TF46_9BURK</name>
<evidence type="ECO:0000313" key="3">
    <source>
        <dbReference type="Proteomes" id="UP001501176"/>
    </source>
</evidence>
<dbReference type="Proteomes" id="UP001501176">
    <property type="component" value="Unassembled WGS sequence"/>
</dbReference>
<feature type="transmembrane region" description="Helical" evidence="1">
    <location>
        <begin position="126"/>
        <end position="148"/>
    </location>
</feature>
<keyword evidence="1" id="KW-0472">Membrane</keyword>
<keyword evidence="3" id="KW-1185">Reference proteome</keyword>
<protein>
    <submittedName>
        <fullName evidence="2">General secretion pathway protein</fullName>
    </submittedName>
</protein>
<comment type="caution">
    <text evidence="2">The sequence shown here is derived from an EMBL/GenBank/DDBJ whole genome shotgun (WGS) entry which is preliminary data.</text>
</comment>
<gene>
    <name evidence="2" type="ORF">GCM10009125_06380</name>
</gene>
<organism evidence="2 3">
    <name type="scientific">Castellaniella daejeonensis</name>
    <dbReference type="NCBI Taxonomy" id="659013"/>
    <lineage>
        <taxon>Bacteria</taxon>
        <taxon>Pseudomonadati</taxon>
        <taxon>Pseudomonadota</taxon>
        <taxon>Betaproteobacteria</taxon>
        <taxon>Burkholderiales</taxon>
        <taxon>Alcaligenaceae</taxon>
        <taxon>Castellaniella</taxon>
    </lineage>
</organism>
<feature type="transmembrane region" description="Helical" evidence="1">
    <location>
        <begin position="336"/>
        <end position="355"/>
    </location>
</feature>
<keyword evidence="1" id="KW-0812">Transmembrane</keyword>
<feature type="transmembrane region" description="Helical" evidence="1">
    <location>
        <begin position="185"/>
        <end position="204"/>
    </location>
</feature>
<dbReference type="EMBL" id="BAAAFN010000006">
    <property type="protein sequence ID" value="GAA0220121.1"/>
    <property type="molecule type" value="Genomic_DNA"/>
</dbReference>
<sequence length="371" mass="40849">MTRFGAMLARLRLRLDAWRFAGARADYFDYLQAVLLGAQGRLTLRELFDRDAARHGQGTVRGRLSGAWARACEASGGDLHATWLGSFPADELALVRAAQAYGNARLLACFRALSDHLALLIRARRMLWATLGSAAAALLAASLLLLALPQWTVPALRQAFLGLPDAYLGDWSRALFTGADWLRAWGAWLPAGICALLVAGLHSLPRWRGPLRRRLDRHGPWRLYRQVQALRLLALVSILLQPGAGGSVQLRPVILLFLEDASPWLGDHLECAAERIDQGLAGAEAFDTGLLDRDLYWYLEDMAAACGLQAGLQAVHRRMAGRWLDRVRGQALALRWTALLLGAAAVLGIGLWHYAALDELRRGWMMFHAGS</sequence>
<keyword evidence="1" id="KW-1133">Transmembrane helix</keyword>